<reference evidence="3" key="1">
    <citation type="journal article" date="2017" name="Nat. Commun.">
        <title>The asparagus genome sheds light on the origin and evolution of a young Y chromosome.</title>
        <authorList>
            <person name="Harkess A."/>
            <person name="Zhou J."/>
            <person name="Xu C."/>
            <person name="Bowers J.E."/>
            <person name="Van der Hulst R."/>
            <person name="Ayyampalayam S."/>
            <person name="Mercati F."/>
            <person name="Riccardi P."/>
            <person name="McKain M.R."/>
            <person name="Kakrana A."/>
            <person name="Tang H."/>
            <person name="Ray J."/>
            <person name="Groenendijk J."/>
            <person name="Arikit S."/>
            <person name="Mathioni S.M."/>
            <person name="Nakano M."/>
            <person name="Shan H."/>
            <person name="Telgmann-Rauber A."/>
            <person name="Kanno A."/>
            <person name="Yue Z."/>
            <person name="Chen H."/>
            <person name="Li W."/>
            <person name="Chen Y."/>
            <person name="Xu X."/>
            <person name="Zhang Y."/>
            <person name="Luo S."/>
            <person name="Chen H."/>
            <person name="Gao J."/>
            <person name="Mao Z."/>
            <person name="Pires J.C."/>
            <person name="Luo M."/>
            <person name="Kudrna D."/>
            <person name="Wing R.A."/>
            <person name="Meyers B.C."/>
            <person name="Yi K."/>
            <person name="Kong H."/>
            <person name="Lavrijsen P."/>
            <person name="Sunseri F."/>
            <person name="Falavigna A."/>
            <person name="Ye Y."/>
            <person name="Leebens-Mack J.H."/>
            <person name="Chen G."/>
        </authorList>
    </citation>
    <scope>NUCLEOTIDE SEQUENCE [LARGE SCALE GENOMIC DNA]</scope>
    <source>
        <strain evidence="3">cv. DH0086</strain>
    </source>
</reference>
<keyword evidence="3" id="KW-1185">Reference proteome</keyword>
<organism evidence="2 3">
    <name type="scientific">Asparagus officinalis</name>
    <name type="common">Garden asparagus</name>
    <dbReference type="NCBI Taxonomy" id="4686"/>
    <lineage>
        <taxon>Eukaryota</taxon>
        <taxon>Viridiplantae</taxon>
        <taxon>Streptophyta</taxon>
        <taxon>Embryophyta</taxon>
        <taxon>Tracheophyta</taxon>
        <taxon>Spermatophyta</taxon>
        <taxon>Magnoliopsida</taxon>
        <taxon>Liliopsida</taxon>
        <taxon>Asparagales</taxon>
        <taxon>Asparagaceae</taxon>
        <taxon>Asparagoideae</taxon>
        <taxon>Asparagus</taxon>
    </lineage>
</organism>
<gene>
    <name evidence="2" type="ORF">A4U43_C06F13080</name>
</gene>
<protein>
    <submittedName>
        <fullName evidence="2">Uncharacterized protein</fullName>
    </submittedName>
</protein>
<dbReference type="Gramene" id="ONK66886">
    <property type="protein sequence ID" value="ONK66886"/>
    <property type="gene ID" value="A4U43_C06F13080"/>
</dbReference>
<proteinExistence type="predicted"/>
<dbReference type="Proteomes" id="UP000243459">
    <property type="component" value="Chromosome 6"/>
</dbReference>
<evidence type="ECO:0000256" key="1">
    <source>
        <dbReference type="SAM" id="MobiDB-lite"/>
    </source>
</evidence>
<feature type="region of interest" description="Disordered" evidence="1">
    <location>
        <begin position="87"/>
        <end position="117"/>
    </location>
</feature>
<sequence>MDEIVPRMRAEHWKAYGSSNFTSYVSFGAIPSDKVTVMLLLDHLDLAMGKNEAYEKFVMLNEAYVQELVARGVDTMAIKVETEKRFTEQKHIRQEKEEPPIERKYEAEKEEGKEDEA</sequence>
<dbReference type="AlphaFoldDB" id="A0A5P1ELU0"/>
<accession>A0A5P1ELU0</accession>
<name>A0A5P1ELU0_ASPOF</name>
<evidence type="ECO:0000313" key="3">
    <source>
        <dbReference type="Proteomes" id="UP000243459"/>
    </source>
</evidence>
<evidence type="ECO:0000313" key="2">
    <source>
        <dbReference type="EMBL" id="ONK66886.1"/>
    </source>
</evidence>
<dbReference type="EMBL" id="CM007386">
    <property type="protein sequence ID" value="ONK66886.1"/>
    <property type="molecule type" value="Genomic_DNA"/>
</dbReference>